<evidence type="ECO:0000313" key="3">
    <source>
        <dbReference type="Proteomes" id="UP001203338"/>
    </source>
</evidence>
<dbReference type="Pfam" id="PF02630">
    <property type="entry name" value="SCO1-SenC"/>
    <property type="match status" value="1"/>
</dbReference>
<reference evidence="2 3" key="1">
    <citation type="submission" date="2022-05" db="EMBL/GenBank/DDBJ databases">
        <authorList>
            <person name="Park J.-S."/>
        </authorList>
    </citation>
    <scope>NUCLEOTIDE SEQUENCE [LARGE SCALE GENOMIC DNA]</scope>
    <source>
        <strain evidence="2 3">2012CJ34-2</strain>
    </source>
</reference>
<dbReference type="SUPFAM" id="SSF52833">
    <property type="entry name" value="Thioredoxin-like"/>
    <property type="match status" value="1"/>
</dbReference>
<keyword evidence="3" id="KW-1185">Reference proteome</keyword>
<dbReference type="InterPro" id="IPR036249">
    <property type="entry name" value="Thioredoxin-like_sf"/>
</dbReference>
<evidence type="ECO:0000256" key="1">
    <source>
        <dbReference type="ARBA" id="ARBA00010996"/>
    </source>
</evidence>
<organism evidence="2 3">
    <name type="scientific">Parendozoicomonas callyspongiae</name>
    <dbReference type="NCBI Taxonomy" id="2942213"/>
    <lineage>
        <taxon>Bacteria</taxon>
        <taxon>Pseudomonadati</taxon>
        <taxon>Pseudomonadota</taxon>
        <taxon>Gammaproteobacteria</taxon>
        <taxon>Oceanospirillales</taxon>
        <taxon>Endozoicomonadaceae</taxon>
        <taxon>Parendozoicomonas</taxon>
    </lineage>
</organism>
<sequence>MTKGVRSTVLLLLVVILGVVALTVLKRGDGIVELDRDALRDKGVVYFDTPRSFKFMPLIRQDNSPYTESSLKDHWTLMYFGFTFCPDICPATLSQLNTMMIELQAKAPEIADKLDVVMVSVDPGRDSPEKLAQYVPYFNEAFYGVTGDPNVLAGLARQLNVAFEFVGDTTSDDYLVEHSAQVVLVNPMGDYQGFLKSPMKPKDQAEALIDIVKAF</sequence>
<protein>
    <submittedName>
        <fullName evidence="2">SCO family protein</fullName>
    </submittedName>
</protein>
<dbReference type="Gene3D" id="3.40.30.10">
    <property type="entry name" value="Glutaredoxin"/>
    <property type="match status" value="1"/>
</dbReference>
<accession>A0ABT0PAR5</accession>
<dbReference type="CDD" id="cd02968">
    <property type="entry name" value="SCO"/>
    <property type="match status" value="1"/>
</dbReference>
<dbReference type="RefSeq" id="WP_249697316.1">
    <property type="nucleotide sequence ID" value="NZ_JAMFLX010000001.1"/>
</dbReference>
<comment type="caution">
    <text evidence="2">The sequence shown here is derived from an EMBL/GenBank/DDBJ whole genome shotgun (WGS) entry which is preliminary data.</text>
</comment>
<comment type="similarity">
    <text evidence="1">Belongs to the SCO1/2 family.</text>
</comment>
<proteinExistence type="inferred from homology"/>
<gene>
    <name evidence="2" type="ORF">M3P05_00765</name>
</gene>
<evidence type="ECO:0000313" key="2">
    <source>
        <dbReference type="EMBL" id="MCL6268482.1"/>
    </source>
</evidence>
<dbReference type="PANTHER" id="PTHR12151:SF25">
    <property type="entry name" value="LINALOOL DEHYDRATASE_ISOMERASE DOMAIN-CONTAINING PROTEIN"/>
    <property type="match status" value="1"/>
</dbReference>
<dbReference type="PANTHER" id="PTHR12151">
    <property type="entry name" value="ELECTRON TRANSPORT PROTIN SCO1/SENC FAMILY MEMBER"/>
    <property type="match status" value="1"/>
</dbReference>
<dbReference type="EMBL" id="JAMFLX010000001">
    <property type="protein sequence ID" value="MCL6268482.1"/>
    <property type="molecule type" value="Genomic_DNA"/>
</dbReference>
<name>A0ABT0PAR5_9GAMM</name>
<dbReference type="InterPro" id="IPR003782">
    <property type="entry name" value="SCO1/SenC"/>
</dbReference>
<dbReference type="Proteomes" id="UP001203338">
    <property type="component" value="Unassembled WGS sequence"/>
</dbReference>